<feature type="transmembrane region" description="Helical" evidence="6">
    <location>
        <begin position="246"/>
        <end position="266"/>
    </location>
</feature>
<dbReference type="PIRSF" id="PIRSF006060">
    <property type="entry name" value="AA_transporter"/>
    <property type="match status" value="1"/>
</dbReference>
<gene>
    <name evidence="7" type="ORF">ACFQ3F_05340</name>
</gene>
<name>A0ABW3VYJ2_9ACTN</name>
<evidence type="ECO:0000256" key="1">
    <source>
        <dbReference type="ARBA" id="ARBA00004651"/>
    </source>
</evidence>
<keyword evidence="3 6" id="KW-0812">Transmembrane</keyword>
<feature type="transmembrane region" description="Helical" evidence="6">
    <location>
        <begin position="447"/>
        <end position="469"/>
    </location>
</feature>
<dbReference type="RefSeq" id="WP_367920447.1">
    <property type="nucleotide sequence ID" value="NZ_BAABAC010000032.1"/>
</dbReference>
<evidence type="ECO:0000313" key="7">
    <source>
        <dbReference type="EMBL" id="MFD1247205.1"/>
    </source>
</evidence>
<dbReference type="Pfam" id="PF13520">
    <property type="entry name" value="AA_permease_2"/>
    <property type="match status" value="1"/>
</dbReference>
<dbReference type="Proteomes" id="UP001597229">
    <property type="component" value="Unassembled WGS sequence"/>
</dbReference>
<feature type="transmembrane region" description="Helical" evidence="6">
    <location>
        <begin position="353"/>
        <end position="371"/>
    </location>
</feature>
<dbReference type="PANTHER" id="PTHR42770">
    <property type="entry name" value="AMINO ACID TRANSPORTER-RELATED"/>
    <property type="match status" value="1"/>
</dbReference>
<evidence type="ECO:0000256" key="2">
    <source>
        <dbReference type="ARBA" id="ARBA00022475"/>
    </source>
</evidence>
<feature type="transmembrane region" description="Helical" evidence="6">
    <location>
        <begin position="301"/>
        <end position="321"/>
    </location>
</feature>
<feature type="transmembrane region" description="Helical" evidence="6">
    <location>
        <begin position="60"/>
        <end position="81"/>
    </location>
</feature>
<evidence type="ECO:0000313" key="8">
    <source>
        <dbReference type="Proteomes" id="UP001597229"/>
    </source>
</evidence>
<accession>A0ABW3VYJ2</accession>
<feature type="transmembrane region" description="Helical" evidence="6">
    <location>
        <begin position="172"/>
        <end position="193"/>
    </location>
</feature>
<evidence type="ECO:0000256" key="5">
    <source>
        <dbReference type="ARBA" id="ARBA00023136"/>
    </source>
</evidence>
<organism evidence="7 8">
    <name type="scientific">Nocardioides ginsengisoli</name>
    <dbReference type="NCBI Taxonomy" id="363868"/>
    <lineage>
        <taxon>Bacteria</taxon>
        <taxon>Bacillati</taxon>
        <taxon>Actinomycetota</taxon>
        <taxon>Actinomycetes</taxon>
        <taxon>Propionibacteriales</taxon>
        <taxon>Nocardioidaceae</taxon>
        <taxon>Nocardioides</taxon>
    </lineage>
</organism>
<keyword evidence="5 6" id="KW-0472">Membrane</keyword>
<reference evidence="8" key="1">
    <citation type="journal article" date="2019" name="Int. J. Syst. Evol. Microbiol.">
        <title>The Global Catalogue of Microorganisms (GCM) 10K type strain sequencing project: providing services to taxonomists for standard genome sequencing and annotation.</title>
        <authorList>
            <consortium name="The Broad Institute Genomics Platform"/>
            <consortium name="The Broad Institute Genome Sequencing Center for Infectious Disease"/>
            <person name="Wu L."/>
            <person name="Ma J."/>
        </authorList>
    </citation>
    <scope>NUCLEOTIDE SEQUENCE [LARGE SCALE GENOMIC DNA]</scope>
    <source>
        <strain evidence="8">CCUG 52478</strain>
    </source>
</reference>
<comment type="subcellular location">
    <subcellularLocation>
        <location evidence="1">Cell membrane</location>
        <topology evidence="1">Multi-pass membrane protein</topology>
    </subcellularLocation>
</comment>
<evidence type="ECO:0000256" key="4">
    <source>
        <dbReference type="ARBA" id="ARBA00022989"/>
    </source>
</evidence>
<dbReference type="PANTHER" id="PTHR42770:SF16">
    <property type="entry name" value="AMINO ACID PERMEASE"/>
    <property type="match status" value="1"/>
</dbReference>
<keyword evidence="2" id="KW-1003">Cell membrane</keyword>
<dbReference type="InterPro" id="IPR002293">
    <property type="entry name" value="AA/rel_permease1"/>
</dbReference>
<feature type="transmembrane region" description="Helical" evidence="6">
    <location>
        <begin position="213"/>
        <end position="234"/>
    </location>
</feature>
<proteinExistence type="predicted"/>
<feature type="transmembrane region" description="Helical" evidence="6">
    <location>
        <begin position="142"/>
        <end position="160"/>
    </location>
</feature>
<keyword evidence="4 6" id="KW-1133">Transmembrane helix</keyword>
<comment type="caution">
    <text evidence="7">The sequence shown here is derived from an EMBL/GenBank/DDBJ whole genome shotgun (WGS) entry which is preliminary data.</text>
</comment>
<sequence length="483" mass="49622">MSATREPQATVDPSADKAALLHRGLGVGSIVFMVVAAVAPLGAACAVIPLVFALSGNPTAPLYFIGAAVVLSVFAVGFTLMSRHVRNAGAFYSYVQAGLGKVAGAGTASLALASYVILLIALYALLGVSASAALEQYLGLDVTWWVCSFGFLALIALLGYRDIEVSAKVLGVALVLEGCVVLVVDLAVLVHGGDHGLSAEPLNPGHLFDGAPGLGLMFAFFAFVGFEATAVFRSEAKDPERTIPRATYVAVAIIGSLYAFTSFAMANGLGASQAATVAGADPATVMQGLAGRYAGSVVEDAVILLLVTSVFACCLSFHNVVSRYQFNLANGRVLPAPLGEVHPKHRAPSRSSVVVTVLTATILAALTAAGLDPIVEIYTWLSGAATLGILLLMLLTSVAVVAFHQRGKGADPVWNSVVAPILAFAALSFVVYMVLDNLDLLVGGRTAAVWVCIGLAVAFAIGAGTAAMARASSPERYAGILEN</sequence>
<feature type="transmembrane region" description="Helical" evidence="6">
    <location>
        <begin position="102"/>
        <end position="130"/>
    </location>
</feature>
<dbReference type="Gene3D" id="1.20.1740.10">
    <property type="entry name" value="Amino acid/polyamine transporter I"/>
    <property type="match status" value="1"/>
</dbReference>
<evidence type="ECO:0000256" key="6">
    <source>
        <dbReference type="SAM" id="Phobius"/>
    </source>
</evidence>
<dbReference type="InterPro" id="IPR050367">
    <property type="entry name" value="APC_superfamily"/>
</dbReference>
<feature type="transmembrane region" description="Helical" evidence="6">
    <location>
        <begin position="377"/>
        <end position="401"/>
    </location>
</feature>
<dbReference type="EMBL" id="JBHTLX010000007">
    <property type="protein sequence ID" value="MFD1247205.1"/>
    <property type="molecule type" value="Genomic_DNA"/>
</dbReference>
<feature type="transmembrane region" description="Helical" evidence="6">
    <location>
        <begin position="413"/>
        <end position="435"/>
    </location>
</feature>
<keyword evidence="8" id="KW-1185">Reference proteome</keyword>
<feature type="transmembrane region" description="Helical" evidence="6">
    <location>
        <begin position="30"/>
        <end position="54"/>
    </location>
</feature>
<protein>
    <submittedName>
        <fullName evidence="7">APC family permease</fullName>
    </submittedName>
</protein>
<evidence type="ECO:0000256" key="3">
    <source>
        <dbReference type="ARBA" id="ARBA00022692"/>
    </source>
</evidence>